<evidence type="ECO:0000256" key="3">
    <source>
        <dbReference type="ARBA" id="ARBA00022475"/>
    </source>
</evidence>
<sequence length="492" mass="55067">MKDIILELKHITQEFPGVKALDDVSFEIERGKIHALVGENGAGKSTLIKVLAGINVHYQGEVIFEGKKFAVKNPYAAKEYGISVVHQELKLAETLTVAENIFLGRLKMAKGMVDWSGMKKRARQMLDDLGVDLDENETVDNLSVAKKQIVEICKAMNYDCKVLVMDEPSAVLTDKELDILFEIIDKLVKKGVTIIYISHKMDEIFNICQNVTVLRDGKHIKTMSLEGVKRQELISLMVGRDMGMEYPKEIIKIGEPILEVEHLTREGVFRDVSFKLKKGEVLGVSGLVGSGRTEIMKAILGIDKTTSGTVIFKGKQIVNKNFKHAIQRGFGLVPEDRKKQGLVQIFSVSENICMVNRKSVIEKGLIRNRLVKKISHEYVKKLNVSTPEISTEVQYLSGGNQQKVVIAKWLLQDSEIIILDEPTRGIDVGAKSEIYRLINQLVKSGKSVIMISSELPEIIGMSDRVIIIHEGRLVGELSREELSQEKIMSLCV</sequence>
<evidence type="ECO:0000256" key="7">
    <source>
        <dbReference type="ARBA" id="ARBA00022967"/>
    </source>
</evidence>
<protein>
    <submittedName>
        <fullName evidence="10">Galactose/methyl galactoside import ATP-binding protein MglA</fullName>
        <ecNumber evidence="10">3.6.3.17</ecNumber>
    </submittedName>
</protein>
<feature type="domain" description="ABC transporter" evidence="9">
    <location>
        <begin position="6"/>
        <end position="241"/>
    </location>
</feature>
<gene>
    <name evidence="10" type="primary">mglA_12</name>
    <name evidence="10" type="ORF">DSM106044_04307</name>
</gene>
<keyword evidence="8" id="KW-0472">Membrane</keyword>
<dbReference type="InterPro" id="IPR027417">
    <property type="entry name" value="P-loop_NTPase"/>
</dbReference>
<keyword evidence="3" id="KW-1003">Cell membrane</keyword>
<dbReference type="EC" id="3.6.3.17" evidence="10"/>
<dbReference type="EMBL" id="QGQD01000082">
    <property type="protein sequence ID" value="TLC98859.1"/>
    <property type="molecule type" value="Genomic_DNA"/>
</dbReference>
<dbReference type="OrthoDB" id="9771863at2"/>
<evidence type="ECO:0000256" key="2">
    <source>
        <dbReference type="ARBA" id="ARBA00022448"/>
    </source>
</evidence>
<dbReference type="InterPro" id="IPR017871">
    <property type="entry name" value="ABC_transporter-like_CS"/>
</dbReference>
<keyword evidence="5" id="KW-0547">Nucleotide-binding</keyword>
<keyword evidence="2" id="KW-0813">Transport</keyword>
<feature type="domain" description="ABC transporter" evidence="9">
    <location>
        <begin position="251"/>
        <end position="490"/>
    </location>
</feature>
<dbReference type="AlphaFoldDB" id="A0A4U8Q296"/>
<dbReference type="GO" id="GO:0005524">
    <property type="term" value="F:ATP binding"/>
    <property type="evidence" value="ECO:0007669"/>
    <property type="project" value="UniProtKB-KW"/>
</dbReference>
<accession>A0A4U8Q296</accession>
<comment type="subcellular location">
    <subcellularLocation>
        <location evidence="1">Cell membrane</location>
        <topology evidence="1">Peripheral membrane protein</topology>
    </subcellularLocation>
</comment>
<dbReference type="Gene3D" id="3.40.50.300">
    <property type="entry name" value="P-loop containing nucleotide triphosphate hydrolases"/>
    <property type="match status" value="2"/>
</dbReference>
<keyword evidence="11" id="KW-1185">Reference proteome</keyword>
<dbReference type="InterPro" id="IPR003439">
    <property type="entry name" value="ABC_transporter-like_ATP-bd"/>
</dbReference>
<dbReference type="InterPro" id="IPR050107">
    <property type="entry name" value="ABC_carbohydrate_import_ATPase"/>
</dbReference>
<dbReference type="GO" id="GO:0016887">
    <property type="term" value="F:ATP hydrolysis activity"/>
    <property type="evidence" value="ECO:0007669"/>
    <property type="project" value="InterPro"/>
</dbReference>
<dbReference type="PANTHER" id="PTHR43790:SF9">
    <property type="entry name" value="GALACTOFURANOSE TRANSPORTER ATP-BINDING PROTEIN YTFR"/>
    <property type="match status" value="1"/>
</dbReference>
<organism evidence="10 11">
    <name type="scientific">Robinsoniella peoriensis</name>
    <dbReference type="NCBI Taxonomy" id="180332"/>
    <lineage>
        <taxon>Bacteria</taxon>
        <taxon>Bacillati</taxon>
        <taxon>Bacillota</taxon>
        <taxon>Clostridia</taxon>
        <taxon>Lachnospirales</taxon>
        <taxon>Lachnospiraceae</taxon>
        <taxon>Robinsoniella</taxon>
    </lineage>
</organism>
<dbReference type="GO" id="GO:0005886">
    <property type="term" value="C:plasma membrane"/>
    <property type="evidence" value="ECO:0007669"/>
    <property type="project" value="UniProtKB-SubCell"/>
</dbReference>
<evidence type="ECO:0000256" key="8">
    <source>
        <dbReference type="ARBA" id="ARBA00023136"/>
    </source>
</evidence>
<evidence type="ECO:0000256" key="6">
    <source>
        <dbReference type="ARBA" id="ARBA00022840"/>
    </source>
</evidence>
<keyword evidence="6 10" id="KW-0067">ATP-binding</keyword>
<dbReference type="Proteomes" id="UP000306509">
    <property type="component" value="Unassembled WGS sequence"/>
</dbReference>
<dbReference type="PROSITE" id="PS50893">
    <property type="entry name" value="ABC_TRANSPORTER_2"/>
    <property type="match status" value="2"/>
</dbReference>
<evidence type="ECO:0000259" key="9">
    <source>
        <dbReference type="PROSITE" id="PS50893"/>
    </source>
</evidence>
<dbReference type="CDD" id="cd03216">
    <property type="entry name" value="ABC_Carb_Monos_I"/>
    <property type="match status" value="1"/>
</dbReference>
<name>A0A4U8Q296_9FIRM</name>
<evidence type="ECO:0000313" key="11">
    <source>
        <dbReference type="Proteomes" id="UP000306509"/>
    </source>
</evidence>
<evidence type="ECO:0000256" key="1">
    <source>
        <dbReference type="ARBA" id="ARBA00004202"/>
    </source>
</evidence>
<dbReference type="SUPFAM" id="SSF52540">
    <property type="entry name" value="P-loop containing nucleoside triphosphate hydrolases"/>
    <property type="match status" value="2"/>
</dbReference>
<evidence type="ECO:0000313" key="10">
    <source>
        <dbReference type="EMBL" id="TLC98859.1"/>
    </source>
</evidence>
<reference evidence="10 11" key="1">
    <citation type="journal article" date="2019" name="Anaerobe">
        <title>Detection of Robinsoniella peoriensis in multiple bone samples of a trauma patient.</title>
        <authorList>
            <person name="Schrottner P."/>
            <person name="Hartwich K."/>
            <person name="Bunk B."/>
            <person name="Schober I."/>
            <person name="Helbig S."/>
            <person name="Rudolph W.W."/>
            <person name="Gunzer F."/>
        </authorList>
    </citation>
    <scope>NUCLEOTIDE SEQUENCE [LARGE SCALE GENOMIC DNA]</scope>
    <source>
        <strain evidence="10 11">DSM 106044</strain>
    </source>
</reference>
<evidence type="ECO:0000256" key="4">
    <source>
        <dbReference type="ARBA" id="ARBA00022737"/>
    </source>
</evidence>
<dbReference type="Pfam" id="PF00005">
    <property type="entry name" value="ABC_tran"/>
    <property type="match status" value="2"/>
</dbReference>
<dbReference type="RefSeq" id="WP_070042017.1">
    <property type="nucleotide sequence ID" value="NZ_CABMJZ010000095.1"/>
</dbReference>
<dbReference type="PANTHER" id="PTHR43790">
    <property type="entry name" value="CARBOHYDRATE TRANSPORT ATP-BINDING PROTEIN MG119-RELATED"/>
    <property type="match status" value="1"/>
</dbReference>
<keyword evidence="10" id="KW-0378">Hydrolase</keyword>
<dbReference type="CDD" id="cd03215">
    <property type="entry name" value="ABC_Carb_Monos_II"/>
    <property type="match status" value="1"/>
</dbReference>
<keyword evidence="4" id="KW-0677">Repeat</keyword>
<dbReference type="InterPro" id="IPR003593">
    <property type="entry name" value="AAA+_ATPase"/>
</dbReference>
<evidence type="ECO:0000256" key="5">
    <source>
        <dbReference type="ARBA" id="ARBA00022741"/>
    </source>
</evidence>
<proteinExistence type="predicted"/>
<dbReference type="PROSITE" id="PS00211">
    <property type="entry name" value="ABC_TRANSPORTER_1"/>
    <property type="match status" value="1"/>
</dbReference>
<comment type="caution">
    <text evidence="10">The sequence shown here is derived from an EMBL/GenBank/DDBJ whole genome shotgun (WGS) entry which is preliminary data.</text>
</comment>
<dbReference type="FunFam" id="3.40.50.300:FF:000127">
    <property type="entry name" value="Ribose import ATP-binding protein RbsA"/>
    <property type="match status" value="1"/>
</dbReference>
<dbReference type="SMART" id="SM00382">
    <property type="entry name" value="AAA"/>
    <property type="match status" value="2"/>
</dbReference>
<keyword evidence="7" id="KW-1278">Translocase</keyword>